<feature type="transmembrane region" description="Helical" evidence="1">
    <location>
        <begin position="43"/>
        <end position="62"/>
    </location>
</feature>
<dbReference type="AlphaFoldDB" id="A0A7H0I074"/>
<evidence type="ECO:0000313" key="2">
    <source>
        <dbReference type="EMBL" id="QNP66190.1"/>
    </source>
</evidence>
<dbReference type="RefSeq" id="WP_187743249.1">
    <property type="nucleotide sequence ID" value="NZ_CP060825.1"/>
</dbReference>
<reference evidence="2 3" key="1">
    <citation type="submission" date="2020-08" db="EMBL/GenBank/DDBJ databases">
        <title>A novel species.</title>
        <authorList>
            <person name="Gao J."/>
        </authorList>
    </citation>
    <scope>NUCLEOTIDE SEQUENCE [LARGE SCALE GENOMIC DNA]</scope>
    <source>
        <strain evidence="2 3">CRPJ-33</strain>
    </source>
</reference>
<proteinExistence type="predicted"/>
<protein>
    <submittedName>
        <fullName evidence="2">Uncharacterized protein</fullName>
    </submittedName>
</protein>
<gene>
    <name evidence="2" type="ORF">IAG43_26845</name>
</gene>
<dbReference type="EMBL" id="CP060825">
    <property type="protein sequence ID" value="QNP66190.1"/>
    <property type="molecule type" value="Genomic_DNA"/>
</dbReference>
<keyword evidence="1" id="KW-0472">Membrane</keyword>
<keyword evidence="1" id="KW-1133">Transmembrane helix</keyword>
<organism evidence="2 3">
    <name type="scientific">Streptomyces genisteinicus</name>
    <dbReference type="NCBI Taxonomy" id="2768068"/>
    <lineage>
        <taxon>Bacteria</taxon>
        <taxon>Bacillati</taxon>
        <taxon>Actinomycetota</taxon>
        <taxon>Actinomycetes</taxon>
        <taxon>Kitasatosporales</taxon>
        <taxon>Streptomycetaceae</taxon>
        <taxon>Streptomyces</taxon>
    </lineage>
</organism>
<name>A0A7H0I074_9ACTN</name>
<keyword evidence="1" id="KW-0812">Transmembrane</keyword>
<dbReference type="Proteomes" id="UP000516230">
    <property type="component" value="Chromosome"/>
</dbReference>
<keyword evidence="3" id="KW-1185">Reference proteome</keyword>
<dbReference type="KEGG" id="sgj:IAG43_26845"/>
<evidence type="ECO:0000313" key="3">
    <source>
        <dbReference type="Proteomes" id="UP000516230"/>
    </source>
</evidence>
<sequence length="69" mass="7688">MRKLFEVAGFLLFLWGAAGVVHEVTGWFGLWGVVRRLDFLEGYEMFAGIVMAVTGLVLMVAADRPGRRT</sequence>
<evidence type="ECO:0000256" key="1">
    <source>
        <dbReference type="SAM" id="Phobius"/>
    </source>
</evidence>
<accession>A0A7H0I074</accession>